<dbReference type="InterPro" id="IPR019926">
    <property type="entry name" value="Ribosomal_uL3_CS"/>
</dbReference>
<evidence type="ECO:0000313" key="10">
    <source>
        <dbReference type="EMBL" id="MEM5948722.1"/>
    </source>
</evidence>
<comment type="similarity">
    <text evidence="1 7 8">Belongs to the universal ribosomal protein uL3 family.</text>
</comment>
<dbReference type="Pfam" id="PF00297">
    <property type="entry name" value="Ribosomal_L3"/>
    <property type="match status" value="1"/>
</dbReference>
<dbReference type="HAMAP" id="MF_01325_B">
    <property type="entry name" value="Ribosomal_uL3_B"/>
    <property type="match status" value="1"/>
</dbReference>
<dbReference type="Gene3D" id="2.40.30.10">
    <property type="entry name" value="Translation factors"/>
    <property type="match status" value="1"/>
</dbReference>
<dbReference type="Proteomes" id="UP001466331">
    <property type="component" value="Unassembled WGS sequence"/>
</dbReference>
<evidence type="ECO:0000256" key="2">
    <source>
        <dbReference type="ARBA" id="ARBA00022730"/>
    </source>
</evidence>
<dbReference type="InterPro" id="IPR000597">
    <property type="entry name" value="Ribosomal_uL3"/>
</dbReference>
<sequence>MVGLIGKKLGMTQVFGEGGEVTPVTVIKIEDNVVLDKRTADKNGYEAIVLAVSPMKEHRANKPYAGQFKKKGLPVLKVVKEFRCEGVDWEVGSEIGVDFFDDIRYVDVRGVSKGKGYQGVMKRHGFAGGPAAHGSKFHRANGSTGQASYPSKVLKGTKMPGRMGADNVCVQNLKIVSVDKDNKCILVRGAVPGPRKGYVVVTQAKKKR</sequence>
<dbReference type="PROSITE" id="PS00474">
    <property type="entry name" value="RIBOSOMAL_L3"/>
    <property type="match status" value="1"/>
</dbReference>
<dbReference type="InterPro" id="IPR019927">
    <property type="entry name" value="Ribosomal_uL3_bac/org-type"/>
</dbReference>
<evidence type="ECO:0000256" key="3">
    <source>
        <dbReference type="ARBA" id="ARBA00022884"/>
    </source>
</evidence>
<evidence type="ECO:0000256" key="9">
    <source>
        <dbReference type="RuleBase" id="RU003906"/>
    </source>
</evidence>
<evidence type="ECO:0000256" key="5">
    <source>
        <dbReference type="ARBA" id="ARBA00023274"/>
    </source>
</evidence>
<gene>
    <name evidence="7 10" type="primary">rplC</name>
    <name evidence="10" type="ORF">WKV44_09215</name>
</gene>
<evidence type="ECO:0000313" key="11">
    <source>
        <dbReference type="Proteomes" id="UP001466331"/>
    </source>
</evidence>
<protein>
    <recommendedName>
        <fullName evidence="6 7">Large ribosomal subunit protein uL3</fullName>
    </recommendedName>
</protein>
<proteinExistence type="inferred from homology"/>
<evidence type="ECO:0000256" key="4">
    <source>
        <dbReference type="ARBA" id="ARBA00022980"/>
    </source>
</evidence>
<keyword evidence="4 7" id="KW-0689">Ribosomal protein</keyword>
<evidence type="ECO:0000256" key="1">
    <source>
        <dbReference type="ARBA" id="ARBA00006540"/>
    </source>
</evidence>
<dbReference type="EMBL" id="JBCHKQ010000005">
    <property type="protein sequence ID" value="MEM5948722.1"/>
    <property type="molecule type" value="Genomic_DNA"/>
</dbReference>
<dbReference type="PANTHER" id="PTHR11229">
    <property type="entry name" value="50S RIBOSOMAL PROTEIN L3"/>
    <property type="match status" value="1"/>
</dbReference>
<dbReference type="InterPro" id="IPR009000">
    <property type="entry name" value="Transl_B-barrel_sf"/>
</dbReference>
<dbReference type="Gene3D" id="3.30.160.810">
    <property type="match status" value="1"/>
</dbReference>
<comment type="function">
    <text evidence="7 9">One of the primary rRNA binding proteins, it binds directly near the 3'-end of the 23S rRNA, where it nucleates assembly of the 50S subunit.</text>
</comment>
<organism evidence="10 11">
    <name type="scientific">Rarispira pelagica</name>
    <dbReference type="NCBI Taxonomy" id="3141764"/>
    <lineage>
        <taxon>Bacteria</taxon>
        <taxon>Pseudomonadati</taxon>
        <taxon>Spirochaetota</taxon>
        <taxon>Spirochaetia</taxon>
        <taxon>Winmispirales</taxon>
        <taxon>Winmispiraceae</taxon>
        <taxon>Rarispira</taxon>
    </lineage>
</organism>
<evidence type="ECO:0000256" key="7">
    <source>
        <dbReference type="HAMAP-Rule" id="MF_01325"/>
    </source>
</evidence>
<evidence type="ECO:0000256" key="6">
    <source>
        <dbReference type="ARBA" id="ARBA00035243"/>
    </source>
</evidence>
<accession>A0ABU9UEY1</accession>
<dbReference type="GO" id="GO:0005840">
    <property type="term" value="C:ribosome"/>
    <property type="evidence" value="ECO:0007669"/>
    <property type="project" value="UniProtKB-KW"/>
</dbReference>
<name>A0ABU9UEY1_9SPIR</name>
<comment type="caution">
    <text evidence="10">The sequence shown here is derived from an EMBL/GenBank/DDBJ whole genome shotgun (WGS) entry which is preliminary data.</text>
</comment>
<keyword evidence="3 7" id="KW-0694">RNA-binding</keyword>
<keyword evidence="5 7" id="KW-0687">Ribonucleoprotein</keyword>
<keyword evidence="2 7" id="KW-0699">rRNA-binding</keyword>
<keyword evidence="11" id="KW-1185">Reference proteome</keyword>
<dbReference type="RefSeq" id="WP_420070174.1">
    <property type="nucleotide sequence ID" value="NZ_JBCHKQ010000005.1"/>
</dbReference>
<dbReference type="SUPFAM" id="SSF50447">
    <property type="entry name" value="Translation proteins"/>
    <property type="match status" value="1"/>
</dbReference>
<comment type="subunit">
    <text evidence="7 9">Part of the 50S ribosomal subunit. Forms a cluster with proteins L14 and L19.</text>
</comment>
<evidence type="ECO:0000256" key="8">
    <source>
        <dbReference type="RuleBase" id="RU003905"/>
    </source>
</evidence>
<dbReference type="PANTHER" id="PTHR11229:SF16">
    <property type="entry name" value="LARGE RIBOSOMAL SUBUNIT PROTEIN UL3C"/>
    <property type="match status" value="1"/>
</dbReference>
<dbReference type="NCBIfam" id="TIGR03625">
    <property type="entry name" value="L3_bact"/>
    <property type="match status" value="1"/>
</dbReference>
<reference evidence="10 11" key="1">
    <citation type="submission" date="2024-03" db="EMBL/GenBank/DDBJ databases">
        <title>Ignisphaera cupida sp. nov., a hyperthermophilic hydrolytic archaeon from a hot spring of Kamchatka, and proposal of Ignisphaeraceae fam. nov.</title>
        <authorList>
            <person name="Podosokorskaya O.A."/>
            <person name="Elcheninov A.G."/>
            <person name="Maltseva A.I."/>
            <person name="Zayulina K.S."/>
            <person name="Novikov A."/>
            <person name="Merkel A.Y."/>
        </authorList>
    </citation>
    <scope>NUCLEOTIDE SEQUENCE [LARGE SCALE GENOMIC DNA]</scope>
    <source>
        <strain evidence="10 11">38H-sp</strain>
    </source>
</reference>